<name>A0A9X0DIJ3_9HELO</name>
<dbReference type="AlphaFoldDB" id="A0A9X0DIJ3"/>
<evidence type="ECO:0000313" key="3">
    <source>
        <dbReference type="Proteomes" id="UP001152300"/>
    </source>
</evidence>
<comment type="caution">
    <text evidence="2">The sequence shown here is derived from an EMBL/GenBank/DDBJ whole genome shotgun (WGS) entry which is preliminary data.</text>
</comment>
<dbReference type="Proteomes" id="UP001152300">
    <property type="component" value="Unassembled WGS sequence"/>
</dbReference>
<reference evidence="2" key="1">
    <citation type="submission" date="2022-11" db="EMBL/GenBank/DDBJ databases">
        <title>Genome Resource of Sclerotinia nivalis Strain SnTB1, a Plant Pathogen Isolated from American Ginseng.</title>
        <authorList>
            <person name="Fan S."/>
        </authorList>
    </citation>
    <scope>NUCLEOTIDE SEQUENCE</scope>
    <source>
        <strain evidence="2">SnTB1</strain>
    </source>
</reference>
<accession>A0A9X0DIJ3</accession>
<sequence>MQPCKFKFVYSPSGTIDYEFHLKEEVNTKFITPNIISFSRPRSSWLYVLLNMPTEADEESEINQDDDCKTMRADNDLTGNFESTSTLSDVTTITRPQSSEAPEKILYIPPHKRSNFDTAHLRTSSEPSALLPKNASSAKDKGRYKSLNLTPKQRNPAMAKQTFTGAAYTPCPSPQLPGPLRVNAEGFAKFKEKITQNPQSDKPFKPFKPSNYSTYRGISKGIKGIKNLADHLNCSVFISHLPEKVYYHEIFSIINTGSVISAYIDDPIYGCPFSTAKITFKYPEGAARFIEQANSAEGIKIREHYLSVLYNAHGMVKYPIEHQSRVLYIEGPIHKMSGMFWKSYFIKITRFNLEYVGYLPLAQPHQFRRMMEFRFVRIGAQAERFFTAIIEDPQFYCPKYGRDVTVKYGEDPCGRGWDVLPRTKTI</sequence>
<feature type="region of interest" description="Disordered" evidence="1">
    <location>
        <begin position="121"/>
        <end position="143"/>
    </location>
</feature>
<gene>
    <name evidence="2" type="ORF">OCU04_006567</name>
</gene>
<dbReference type="SUPFAM" id="SSF54928">
    <property type="entry name" value="RNA-binding domain, RBD"/>
    <property type="match status" value="1"/>
</dbReference>
<proteinExistence type="predicted"/>
<evidence type="ECO:0000313" key="2">
    <source>
        <dbReference type="EMBL" id="KAJ8064219.1"/>
    </source>
</evidence>
<evidence type="ECO:0000256" key="1">
    <source>
        <dbReference type="SAM" id="MobiDB-lite"/>
    </source>
</evidence>
<dbReference type="EMBL" id="JAPEIS010000007">
    <property type="protein sequence ID" value="KAJ8064219.1"/>
    <property type="molecule type" value="Genomic_DNA"/>
</dbReference>
<dbReference type="OrthoDB" id="3508416at2759"/>
<dbReference type="GO" id="GO:0003676">
    <property type="term" value="F:nucleic acid binding"/>
    <property type="evidence" value="ECO:0007669"/>
    <property type="project" value="InterPro"/>
</dbReference>
<keyword evidence="3" id="KW-1185">Reference proteome</keyword>
<evidence type="ECO:0008006" key="4">
    <source>
        <dbReference type="Google" id="ProtNLM"/>
    </source>
</evidence>
<protein>
    <recommendedName>
        <fullName evidence="4">RRM domain-containing protein</fullName>
    </recommendedName>
</protein>
<dbReference type="InterPro" id="IPR035979">
    <property type="entry name" value="RBD_domain_sf"/>
</dbReference>
<organism evidence="2 3">
    <name type="scientific">Sclerotinia nivalis</name>
    <dbReference type="NCBI Taxonomy" id="352851"/>
    <lineage>
        <taxon>Eukaryota</taxon>
        <taxon>Fungi</taxon>
        <taxon>Dikarya</taxon>
        <taxon>Ascomycota</taxon>
        <taxon>Pezizomycotina</taxon>
        <taxon>Leotiomycetes</taxon>
        <taxon>Helotiales</taxon>
        <taxon>Sclerotiniaceae</taxon>
        <taxon>Sclerotinia</taxon>
    </lineage>
</organism>